<feature type="domain" description="Transposase IS801/IS1294" evidence="1">
    <location>
        <begin position="140"/>
        <end position="303"/>
    </location>
</feature>
<sequence>MIRLIDILQRFEGDFLRTYATSLLPSQRRALSAFKHCRTRLSAQMRVQCEACFKTDYLPHSCGHRSCPHCQAHESQRWIEQEQAKLLPVDYFMLTFTLPKEWRALVWQHQKSLYDLLIKTAWDTINTFSQHDKHLQGNTGAIAVLHTHNRRLDFHPHVHMVVPSGAINTEQQRWRVKQTKYLFHHKALAKVFRAKMLDGITKLGFVVPKGITDKWVVDCKQVGSGAKAIAYLGRYLYRGVIQEKDILSCDDQHVRFRYIDSKTKTTQTRTVTGVEFLRLILQHILPKGFRRARNFGFLHPNCKRQITLLQILLRVQRPAITPTPRPVMICACCGGIKRILQTRIESRYRPNAKNVSMPDVVPTNKGIMM</sequence>
<keyword evidence="4" id="KW-1185">Reference proteome</keyword>
<reference evidence="3 4" key="1">
    <citation type="submission" date="2024-09" db="EMBL/GenBank/DDBJ databases">
        <authorList>
            <person name="Sun Q."/>
            <person name="Mori K."/>
        </authorList>
    </citation>
    <scope>NUCLEOTIDE SEQUENCE [LARGE SCALE GENOMIC DNA]</scope>
    <source>
        <strain evidence="3 4">CCM 8677</strain>
    </source>
</reference>
<evidence type="ECO:0000313" key="4">
    <source>
        <dbReference type="Proteomes" id="UP001589844"/>
    </source>
</evidence>
<dbReference type="Pfam" id="PF14319">
    <property type="entry name" value="Zn_Tnp_IS91"/>
    <property type="match status" value="1"/>
</dbReference>
<dbReference type="PANTHER" id="PTHR37023">
    <property type="entry name" value="TRANSPOSASE"/>
    <property type="match status" value="1"/>
</dbReference>
<dbReference type="SUPFAM" id="SSF55464">
    <property type="entry name" value="Origin of replication-binding domain, RBD-like"/>
    <property type="match status" value="1"/>
</dbReference>
<dbReference type="InterPro" id="IPR054832">
    <property type="entry name" value="transpos_IS91"/>
</dbReference>
<proteinExistence type="predicted"/>
<dbReference type="EMBL" id="JBHLXJ010000026">
    <property type="protein sequence ID" value="MFC0351727.1"/>
    <property type="molecule type" value="Genomic_DNA"/>
</dbReference>
<organism evidence="3 4">
    <name type="scientific">Undibacterium danionis</name>
    <dbReference type="NCBI Taxonomy" id="1812100"/>
    <lineage>
        <taxon>Bacteria</taxon>
        <taxon>Pseudomonadati</taxon>
        <taxon>Pseudomonadota</taxon>
        <taxon>Betaproteobacteria</taxon>
        <taxon>Burkholderiales</taxon>
        <taxon>Oxalobacteraceae</taxon>
        <taxon>Undibacterium</taxon>
    </lineage>
</organism>
<protein>
    <submittedName>
        <fullName evidence="3">IS91 family transposase</fullName>
    </submittedName>
</protein>
<evidence type="ECO:0000259" key="2">
    <source>
        <dbReference type="Pfam" id="PF14319"/>
    </source>
</evidence>
<feature type="domain" description="Transposase zinc-binding" evidence="2">
    <location>
        <begin position="7"/>
        <end position="98"/>
    </location>
</feature>
<accession>A0ABV6IIS2</accession>
<dbReference type="InterPro" id="IPR007069">
    <property type="entry name" value="Transposase_32"/>
</dbReference>
<evidence type="ECO:0000313" key="3">
    <source>
        <dbReference type="EMBL" id="MFC0351727.1"/>
    </source>
</evidence>
<dbReference type="InterPro" id="IPR026889">
    <property type="entry name" value="Zn_Tnp"/>
</dbReference>
<dbReference type="PANTHER" id="PTHR37023:SF1">
    <property type="entry name" value="ISSOD25 TRANSPOSASE TNPA_ISSOD25"/>
    <property type="match status" value="1"/>
</dbReference>
<gene>
    <name evidence="3" type="ORF">ACFFJH_18030</name>
</gene>
<dbReference type="NCBIfam" id="NF033538">
    <property type="entry name" value="transpos_IS91"/>
    <property type="match status" value="1"/>
</dbReference>
<comment type="caution">
    <text evidence="3">The sequence shown here is derived from an EMBL/GenBank/DDBJ whole genome shotgun (WGS) entry which is preliminary data.</text>
</comment>
<dbReference type="Proteomes" id="UP001589844">
    <property type="component" value="Unassembled WGS sequence"/>
</dbReference>
<evidence type="ECO:0000259" key="1">
    <source>
        <dbReference type="Pfam" id="PF04986"/>
    </source>
</evidence>
<dbReference type="RefSeq" id="WP_390214368.1">
    <property type="nucleotide sequence ID" value="NZ_JBHLXJ010000026.1"/>
</dbReference>
<dbReference type="Pfam" id="PF04986">
    <property type="entry name" value="Y2_Tnp"/>
    <property type="match status" value="1"/>
</dbReference>
<name>A0ABV6IIS2_9BURK</name>